<proteinExistence type="predicted"/>
<evidence type="ECO:0000313" key="1">
    <source>
        <dbReference type="EMBL" id="ASZ71562.1"/>
    </source>
</evidence>
<evidence type="ECO:0000313" key="2">
    <source>
        <dbReference type="Proteomes" id="UP000256777"/>
    </source>
</evidence>
<keyword evidence="2" id="KW-1185">Reference proteome</keyword>
<name>A0A343JPY9_9CAUD</name>
<dbReference type="EMBL" id="MF448564">
    <property type="protein sequence ID" value="ASZ71562.1"/>
    <property type="molecule type" value="Genomic_DNA"/>
</dbReference>
<dbReference type="Proteomes" id="UP000256777">
    <property type="component" value="Segment"/>
</dbReference>
<organism evidence="1 2">
    <name type="scientific">Lactococcus phage 62601</name>
    <dbReference type="NCBI Taxonomy" id="2029668"/>
    <lineage>
        <taxon>Viruses</taxon>
        <taxon>Duplodnaviria</taxon>
        <taxon>Heunggongvirae</taxon>
        <taxon>Uroviricota</taxon>
        <taxon>Caudoviricetes</taxon>
        <taxon>Skunavirus</taxon>
        <taxon>Skunavirus sv62601</taxon>
    </lineage>
</organism>
<protein>
    <submittedName>
        <fullName evidence="1">Uncharacterized protein</fullName>
    </submittedName>
</protein>
<sequence length="87" mass="10410">MVQRISLIKSAKTKYKDGSNWIMGNEWTYYKVTWYEEKITGAILFWQEKEAKVYSLREAREIKEAKEFKTGHKAEIRKITEITEFIA</sequence>
<reference evidence="1 2" key="1">
    <citation type="submission" date="2017-07" db="EMBL/GenBank/DDBJ databases">
        <title>Comparative genome analysis of lactococcal phages belonging to the virulent 936 group.</title>
        <authorList>
            <person name="Oliveira J."/>
        </authorList>
    </citation>
    <scope>NUCLEOTIDE SEQUENCE [LARGE SCALE GENOMIC DNA]</scope>
</reference>
<accession>A0A343JPY9</accession>
<gene>
    <name evidence="1" type="ORF">62601_26</name>
</gene>